<dbReference type="Proteomes" id="UP001302349">
    <property type="component" value="Chromosome"/>
</dbReference>
<dbReference type="PIRSF" id="PIRSF012535">
    <property type="entry name" value="UCP012535"/>
    <property type="match status" value="1"/>
</dbReference>
<dbReference type="InterPro" id="IPR055399">
    <property type="entry name" value="CC_BshC"/>
</dbReference>
<dbReference type="NCBIfam" id="TIGR03998">
    <property type="entry name" value="thiol_BshC"/>
    <property type="match status" value="1"/>
</dbReference>
<comment type="similarity">
    <text evidence="2">Belongs to the BshC family.</text>
</comment>
<feature type="coiled-coil region" evidence="2">
    <location>
        <begin position="440"/>
        <end position="467"/>
    </location>
</feature>
<evidence type="ECO:0000256" key="1">
    <source>
        <dbReference type="ARBA" id="ARBA00022598"/>
    </source>
</evidence>
<dbReference type="InterPro" id="IPR055398">
    <property type="entry name" value="Rossmann-like_BshC"/>
</dbReference>
<evidence type="ECO:0000313" key="6">
    <source>
        <dbReference type="Proteomes" id="UP001302349"/>
    </source>
</evidence>
<name>A0ABZ0IPX6_9BACT</name>
<keyword evidence="1 2" id="KW-0436">Ligase</keyword>
<feature type="domain" description="Bacillithiol biosynthesis BshC N-terminal Rossmann-like" evidence="3">
    <location>
        <begin position="1"/>
        <end position="362"/>
    </location>
</feature>
<dbReference type="EMBL" id="CP136051">
    <property type="protein sequence ID" value="WOK06503.1"/>
    <property type="molecule type" value="Genomic_DNA"/>
</dbReference>
<evidence type="ECO:0000259" key="4">
    <source>
        <dbReference type="Pfam" id="PF24850"/>
    </source>
</evidence>
<dbReference type="InterPro" id="IPR011199">
    <property type="entry name" value="Bacillithiol_biosynth_BshC"/>
</dbReference>
<reference evidence="5 6" key="1">
    <citation type="journal article" date="2023" name="Microbiol. Resour. Announc.">
        <title>Complete Genome Sequence of Imperialibacter roseus strain P4T.</title>
        <authorList>
            <person name="Tizabi D.R."/>
            <person name="Bachvaroff T."/>
            <person name="Hill R.T."/>
        </authorList>
    </citation>
    <scope>NUCLEOTIDE SEQUENCE [LARGE SCALE GENOMIC DNA]</scope>
    <source>
        <strain evidence="5 6">P4T</strain>
    </source>
</reference>
<sequence>MRVEKISLGETGQFSPIFLEYLAKNESLKDFYQYYPSVENAEKQIALKKAFPKRNRLRLEAVLNEQYGALDMSPRLRENIHALSEENTFTVTTGHQLNIFTGPLYFIYKIVTVIDACKQLKAKYPNYHFVPVYWAASEDHDFEEISYCYLYGKKYTWETDQKGAVGRFMPQSLSKVLDEMPDKAPVFEKAYLDHSNLADAVRYYVNELFGHEGLVMVDGDHPDLKRIFAPIIKQDIEEHVSGKLVDETTKKLDDAGFKTQVHAREINFFYLNSIHRDRIIEEDGVYKVNNTDLSFTREELWQLLEKSPEKFSPNVIMRPVYQEAILPNLAYIGGPAEVAYWLQFKAVFDHYQLPFPMLMPRNFGLVVQKSQASKIEKLGLKLADLFMEGHEIRKKYVRENSENDLLLGEEKAAFAKLMEQVKAKAVAIDKTLDGYMGKQETRLLQEFEGMEKKLQKAEENNQAVAINQIESIKEKLFPGGSLQERHDNFLNFYLTNPAILDEFLKGFDAFDFSFHIFMEE</sequence>
<evidence type="ECO:0000259" key="3">
    <source>
        <dbReference type="Pfam" id="PF10079"/>
    </source>
</evidence>
<dbReference type="EC" id="6.-.-.-" evidence="2"/>
<keyword evidence="6" id="KW-1185">Reference proteome</keyword>
<evidence type="ECO:0000256" key="2">
    <source>
        <dbReference type="HAMAP-Rule" id="MF_01867"/>
    </source>
</evidence>
<dbReference type="HAMAP" id="MF_01867">
    <property type="entry name" value="BshC"/>
    <property type="match status" value="1"/>
</dbReference>
<dbReference type="RefSeq" id="WP_317489223.1">
    <property type="nucleotide sequence ID" value="NZ_CP136051.1"/>
</dbReference>
<proteinExistence type="inferred from homology"/>
<keyword evidence="2" id="KW-0175">Coiled coil</keyword>
<evidence type="ECO:0000313" key="5">
    <source>
        <dbReference type="EMBL" id="WOK06503.1"/>
    </source>
</evidence>
<protein>
    <recommendedName>
        <fullName evidence="2">Putative cysteine ligase BshC</fullName>
        <ecNumber evidence="2">6.-.-.-</ecNumber>
    </recommendedName>
</protein>
<dbReference type="Pfam" id="PF24850">
    <property type="entry name" value="CC_BshC"/>
    <property type="match status" value="1"/>
</dbReference>
<organism evidence="5 6">
    <name type="scientific">Imperialibacter roseus</name>
    <dbReference type="NCBI Taxonomy" id="1324217"/>
    <lineage>
        <taxon>Bacteria</taxon>
        <taxon>Pseudomonadati</taxon>
        <taxon>Bacteroidota</taxon>
        <taxon>Cytophagia</taxon>
        <taxon>Cytophagales</taxon>
        <taxon>Flammeovirgaceae</taxon>
        <taxon>Imperialibacter</taxon>
    </lineage>
</organism>
<accession>A0ABZ0IPX6</accession>
<feature type="domain" description="Bacillithiol biosynthesis BshC C-terminal coiled-coil" evidence="4">
    <location>
        <begin position="365"/>
        <end position="517"/>
    </location>
</feature>
<dbReference type="Pfam" id="PF10079">
    <property type="entry name" value="Rossmann-like_BshC"/>
    <property type="match status" value="1"/>
</dbReference>
<gene>
    <name evidence="2 5" type="primary">bshC</name>
    <name evidence="5" type="ORF">RT717_25860</name>
</gene>